<evidence type="ECO:0000313" key="2">
    <source>
        <dbReference type="Proteomes" id="UP000682843"/>
    </source>
</evidence>
<proteinExistence type="predicted"/>
<dbReference type="Proteomes" id="UP000682843">
    <property type="component" value="Chromosome"/>
</dbReference>
<organism evidence="1 2">
    <name type="scientific">Tardiphaga alba</name>
    <dbReference type="NCBI Taxonomy" id="340268"/>
    <lineage>
        <taxon>Bacteria</taxon>
        <taxon>Pseudomonadati</taxon>
        <taxon>Pseudomonadota</taxon>
        <taxon>Alphaproteobacteria</taxon>
        <taxon>Hyphomicrobiales</taxon>
        <taxon>Nitrobacteraceae</taxon>
        <taxon>Tardiphaga</taxon>
    </lineage>
</organism>
<dbReference type="RefSeq" id="WP_211912830.1">
    <property type="nucleotide sequence ID" value="NZ_CP036498.1"/>
</dbReference>
<sequence length="133" mass="14921">MLDEWVPSKKKCILIPSGTHDDPDRHHLFVILTEACEQGFHLAVSLSSVKAGVKHDPTCVLDAGCHDFVTAQSFVMYGKIEKLRSAHISKCVAGWTYKPRGEMPDEQFTRICDGVEASDFTPGWARHYFKKNA</sequence>
<name>A0ABX8A6B6_9BRAD</name>
<reference evidence="1 2" key="1">
    <citation type="submission" date="2019-02" db="EMBL/GenBank/DDBJ databases">
        <title>Emended description of the genus Rhodopseudomonas and description of Rhodopseudomonas albus sp. nov., a non-phototrophic, heavy-metal-tolerant bacterium isolated from garden soil.</title>
        <authorList>
            <person name="Bao Z."/>
            <person name="Cao W.W."/>
            <person name="Sato Y."/>
            <person name="Nishizawa T."/>
            <person name="Zhao J."/>
            <person name="Guo Y."/>
            <person name="Ohta H."/>
        </authorList>
    </citation>
    <scope>NUCLEOTIDE SEQUENCE [LARGE SCALE GENOMIC DNA]</scope>
    <source>
        <strain evidence="1 2">SK50-23</strain>
    </source>
</reference>
<dbReference type="EMBL" id="CP036498">
    <property type="protein sequence ID" value="QUS39286.1"/>
    <property type="molecule type" value="Genomic_DNA"/>
</dbReference>
<gene>
    <name evidence="1" type="ORF">RPMA_10895</name>
</gene>
<protein>
    <submittedName>
        <fullName evidence="1">Uncharacterized protein</fullName>
    </submittedName>
</protein>
<evidence type="ECO:0000313" key="1">
    <source>
        <dbReference type="EMBL" id="QUS39286.1"/>
    </source>
</evidence>
<keyword evidence="2" id="KW-1185">Reference proteome</keyword>
<accession>A0ABX8A6B6</accession>